<protein>
    <submittedName>
        <fullName evidence="2">XRE family transcriptional regulator</fullName>
    </submittedName>
</protein>
<dbReference type="EMBL" id="BMFJ01000001">
    <property type="protein sequence ID" value="GGE29701.1"/>
    <property type="molecule type" value="Genomic_DNA"/>
</dbReference>
<dbReference type="CDD" id="cd00093">
    <property type="entry name" value="HTH_XRE"/>
    <property type="match status" value="1"/>
</dbReference>
<proteinExistence type="predicted"/>
<keyword evidence="3" id="KW-1185">Reference proteome</keyword>
<dbReference type="AlphaFoldDB" id="A0A917EEN8"/>
<sequence length="286" mass="32315">MAENIDKRVRAQQFRDRLKQAMQRQGETQSGLARAIGVDRSTISQLLTGGGARLPNAQVVGECASALGVSADWLLSLSERPETAANLLATSLSITAAPRALVDEQIFAWHREAAGYKIRHVPAALPDMLKTTEFLQWEYTPHLGRTTEQAINASEDRLAWMRRANSDYEMAMPLHEMESFARAEGYYRGLPARIRLAQIDRFAELSQTLYPRLRMYLFDARRIFSAPVTVFGPLMAVLYSGRHYIVFRDRERVQALTEDFDALVREATVTARVLPDMLARLRSEVS</sequence>
<name>A0A917EEN8_9RHOB</name>
<dbReference type="InterPro" id="IPR010982">
    <property type="entry name" value="Lambda_DNA-bd_dom_sf"/>
</dbReference>
<dbReference type="Pfam" id="PF01381">
    <property type="entry name" value="HTH_3"/>
    <property type="match status" value="1"/>
</dbReference>
<gene>
    <name evidence="2" type="ORF">GCM10011360_17210</name>
</gene>
<feature type="domain" description="HTH cro/C1-type" evidence="1">
    <location>
        <begin position="18"/>
        <end position="74"/>
    </location>
</feature>
<accession>A0A917EEN8</accession>
<dbReference type="GO" id="GO:0003677">
    <property type="term" value="F:DNA binding"/>
    <property type="evidence" value="ECO:0007669"/>
    <property type="project" value="InterPro"/>
</dbReference>
<evidence type="ECO:0000313" key="3">
    <source>
        <dbReference type="Proteomes" id="UP000612855"/>
    </source>
</evidence>
<reference evidence="3" key="1">
    <citation type="journal article" date="2019" name="Int. J. Syst. Evol. Microbiol.">
        <title>The Global Catalogue of Microorganisms (GCM) 10K type strain sequencing project: providing services to taxonomists for standard genome sequencing and annotation.</title>
        <authorList>
            <consortium name="The Broad Institute Genomics Platform"/>
            <consortium name="The Broad Institute Genome Sequencing Center for Infectious Disease"/>
            <person name="Wu L."/>
            <person name="Ma J."/>
        </authorList>
    </citation>
    <scope>NUCLEOTIDE SEQUENCE [LARGE SCALE GENOMIC DNA]</scope>
    <source>
        <strain evidence="3">CGMCC 1.12664</strain>
    </source>
</reference>
<organism evidence="2 3">
    <name type="scientific">Primorskyibacter flagellatus</name>
    <dbReference type="NCBI Taxonomy" id="1387277"/>
    <lineage>
        <taxon>Bacteria</taxon>
        <taxon>Pseudomonadati</taxon>
        <taxon>Pseudomonadota</taxon>
        <taxon>Alphaproteobacteria</taxon>
        <taxon>Rhodobacterales</taxon>
        <taxon>Roseobacteraceae</taxon>
        <taxon>Primorskyibacter</taxon>
    </lineage>
</organism>
<evidence type="ECO:0000259" key="1">
    <source>
        <dbReference type="PROSITE" id="PS50943"/>
    </source>
</evidence>
<dbReference type="SMART" id="SM00530">
    <property type="entry name" value="HTH_XRE"/>
    <property type="match status" value="1"/>
</dbReference>
<dbReference type="PROSITE" id="PS50943">
    <property type="entry name" value="HTH_CROC1"/>
    <property type="match status" value="1"/>
</dbReference>
<dbReference type="Proteomes" id="UP000612855">
    <property type="component" value="Unassembled WGS sequence"/>
</dbReference>
<dbReference type="SUPFAM" id="SSF47413">
    <property type="entry name" value="lambda repressor-like DNA-binding domains"/>
    <property type="match status" value="1"/>
</dbReference>
<dbReference type="Gene3D" id="1.10.260.40">
    <property type="entry name" value="lambda repressor-like DNA-binding domains"/>
    <property type="match status" value="1"/>
</dbReference>
<evidence type="ECO:0000313" key="2">
    <source>
        <dbReference type="EMBL" id="GGE29701.1"/>
    </source>
</evidence>
<dbReference type="InterPro" id="IPR001387">
    <property type="entry name" value="Cro/C1-type_HTH"/>
</dbReference>
<dbReference type="RefSeq" id="WP_188477240.1">
    <property type="nucleotide sequence ID" value="NZ_BMFJ01000001.1"/>
</dbReference>
<comment type="caution">
    <text evidence="2">The sequence shown here is derived from an EMBL/GenBank/DDBJ whole genome shotgun (WGS) entry which is preliminary data.</text>
</comment>